<dbReference type="AlphaFoldDB" id="A0A072PM81"/>
<sequence>MSDTNFNPLKNFLSRDSRWPNSEQSVGKKYLTQKQKTCWEAIGPAREAFVTLGLEIKDYLNNSIEQRPGTEPVSFSIYMIGRNATRAVPTLLFCSEDCQSRKVAQDAVNKSGLLDRYPGIKTGNAPHAPELESHGPLQPLALDTMPLNNAQTSCHSGRVGIIRVANNKLFTLHNLRKHSKAHIATVGGIVRCDERTFLFTAGHPFETAVSYVCPDTTPMEDEGWELDSDHGSEVTDFDDCMESSVDDNPRTSQAQLIQNPHREAVSGAATTSLKVSRGPLALNSGEVTADEHPITAFSTTLDYALIEVSTPEAMAFGEAAEGTMPPNTWQRVCPIPTGVRDCKILSFMASSGSSTFSTGTLSATPSFIRMPNSKRFQMTYRVDFDAPIFKGDCGSWILDAETRGLYGHLIAGCERSTVAYIVPSVGVFEEVQNRLGSNVELYCHSVMETRPPTPKNIPHAIEFKGTESSRSSFHRRTGAPDTFECNTSLGGLSLDNATVIGSRKAASLEWQSRYSYGQTTQKANHGLSGLDYNSSPLEEDFLTCLLRDDIESDISPEADAIDTFLRGASLPALQGGKGAADMTPIALFDQKKYGDMDGCDNNTLAPLTAKGLYQTSQSTAHQKPKGARPGIEPPNMIGRRLIWIPNIDASSINTLLSTASKRYILVLQAAIYHYLVGQSFVSVATQTNHGLPFSLSFSLPYYALRSGDKTKDHRQDKGGKSLRHSHDVSFLYWDANDSAHYSLYEAQISCTITGLDEECWTAYCFIDTWFDTTDRKESVVRYRKDFVDSGELYRPDPLTRGLTTTDTDVMDPREYFLMVLRVRLAQATSEWQRLIENVDQSERRFRRGLQFWDKNFPERADDAKVQEDSGYTRNLQKLARDLLFPLSETIHGVERLLDNDAIIFRNLPTFQEPPSCVKVALLRQLRSLVVLRQTLEVVSHRCEEHNRDRRHYLNHLAVELGNKQAQLATVNKSLLVMMMLFVSPLALASGLFSLKAAVLPFPATLSSFLTCWFTIFLFHAAWLFIEIDQSNGSLIKHFRAVEVWVPKLPRKKTPDFRKPPPDSEALWANRVDDLPLLGKACEEEKGGNPIG</sequence>
<keyword evidence="1" id="KW-1133">Transmembrane helix</keyword>
<name>A0A072PM81_9EURO</name>
<evidence type="ECO:0000256" key="1">
    <source>
        <dbReference type="SAM" id="Phobius"/>
    </source>
</evidence>
<keyword evidence="3" id="KW-1185">Reference proteome</keyword>
<evidence type="ECO:0000313" key="2">
    <source>
        <dbReference type="EMBL" id="KEF60827.1"/>
    </source>
</evidence>
<keyword evidence="1" id="KW-0472">Membrane</keyword>
<proteinExistence type="predicted"/>
<evidence type="ECO:0000313" key="3">
    <source>
        <dbReference type="Proteomes" id="UP000027920"/>
    </source>
</evidence>
<dbReference type="GeneID" id="25277333"/>
<dbReference type="OrthoDB" id="5428055at2759"/>
<feature type="transmembrane region" description="Helical" evidence="1">
    <location>
        <begin position="1006"/>
        <end position="1025"/>
    </location>
</feature>
<organism evidence="2 3">
    <name type="scientific">Exophiala aquamarina CBS 119918</name>
    <dbReference type="NCBI Taxonomy" id="1182545"/>
    <lineage>
        <taxon>Eukaryota</taxon>
        <taxon>Fungi</taxon>
        <taxon>Dikarya</taxon>
        <taxon>Ascomycota</taxon>
        <taxon>Pezizomycotina</taxon>
        <taxon>Eurotiomycetes</taxon>
        <taxon>Chaetothyriomycetidae</taxon>
        <taxon>Chaetothyriales</taxon>
        <taxon>Herpotrichiellaceae</taxon>
        <taxon>Exophiala</taxon>
    </lineage>
</organism>
<protein>
    <submittedName>
        <fullName evidence="2">Uncharacterized protein</fullName>
    </submittedName>
</protein>
<dbReference type="HOGENOM" id="CLU_008774_0_0_1"/>
<dbReference type="VEuPathDB" id="FungiDB:A1O9_02389"/>
<dbReference type="EMBL" id="AMGV01000002">
    <property type="protein sequence ID" value="KEF60827.1"/>
    <property type="molecule type" value="Genomic_DNA"/>
</dbReference>
<dbReference type="RefSeq" id="XP_013263417.1">
    <property type="nucleotide sequence ID" value="XM_013407963.1"/>
</dbReference>
<comment type="caution">
    <text evidence="2">The sequence shown here is derived from an EMBL/GenBank/DDBJ whole genome shotgun (WGS) entry which is preliminary data.</text>
</comment>
<accession>A0A072PM81</accession>
<dbReference type="Proteomes" id="UP000027920">
    <property type="component" value="Unassembled WGS sequence"/>
</dbReference>
<reference evidence="2 3" key="1">
    <citation type="submission" date="2013-03" db="EMBL/GenBank/DDBJ databases">
        <title>The Genome Sequence of Exophiala aquamarina CBS 119918.</title>
        <authorList>
            <consortium name="The Broad Institute Genomics Platform"/>
            <person name="Cuomo C."/>
            <person name="de Hoog S."/>
            <person name="Gorbushina A."/>
            <person name="Walker B."/>
            <person name="Young S.K."/>
            <person name="Zeng Q."/>
            <person name="Gargeya S."/>
            <person name="Fitzgerald M."/>
            <person name="Haas B."/>
            <person name="Abouelleil A."/>
            <person name="Allen A.W."/>
            <person name="Alvarado L."/>
            <person name="Arachchi H.M."/>
            <person name="Berlin A.M."/>
            <person name="Chapman S.B."/>
            <person name="Gainer-Dewar J."/>
            <person name="Goldberg J."/>
            <person name="Griggs A."/>
            <person name="Gujja S."/>
            <person name="Hansen M."/>
            <person name="Howarth C."/>
            <person name="Imamovic A."/>
            <person name="Ireland A."/>
            <person name="Larimer J."/>
            <person name="McCowan C."/>
            <person name="Murphy C."/>
            <person name="Pearson M."/>
            <person name="Poon T.W."/>
            <person name="Priest M."/>
            <person name="Roberts A."/>
            <person name="Saif S."/>
            <person name="Shea T."/>
            <person name="Sisk P."/>
            <person name="Sykes S."/>
            <person name="Wortman J."/>
            <person name="Nusbaum C."/>
            <person name="Birren B."/>
        </authorList>
    </citation>
    <scope>NUCLEOTIDE SEQUENCE [LARGE SCALE GENOMIC DNA]</scope>
    <source>
        <strain evidence="2 3">CBS 119918</strain>
    </source>
</reference>
<keyword evidence="1" id="KW-0812">Transmembrane</keyword>
<gene>
    <name evidence="2" type="ORF">A1O9_02389</name>
</gene>
<feature type="transmembrane region" description="Helical" evidence="1">
    <location>
        <begin position="974"/>
        <end position="994"/>
    </location>
</feature>